<evidence type="ECO:0000256" key="7">
    <source>
        <dbReference type="SAM" id="Phobius"/>
    </source>
</evidence>
<dbReference type="GO" id="GO:0005886">
    <property type="term" value="C:plasma membrane"/>
    <property type="evidence" value="ECO:0007669"/>
    <property type="project" value="UniProtKB-SubCell"/>
</dbReference>
<evidence type="ECO:0000256" key="6">
    <source>
        <dbReference type="ARBA" id="ARBA00023136"/>
    </source>
</evidence>
<feature type="transmembrane region" description="Helical" evidence="7">
    <location>
        <begin position="18"/>
        <end position="36"/>
    </location>
</feature>
<evidence type="ECO:0000313" key="9">
    <source>
        <dbReference type="Proteomes" id="UP000658320"/>
    </source>
</evidence>
<keyword evidence="6 7" id="KW-0472">Membrane</keyword>
<dbReference type="InterPro" id="IPR007341">
    <property type="entry name" value="Transgly_assoc"/>
</dbReference>
<organism evidence="8 9">
    <name type="scientific">Streptomyces aurantiogriseus</name>
    <dbReference type="NCBI Taxonomy" id="66870"/>
    <lineage>
        <taxon>Bacteria</taxon>
        <taxon>Bacillati</taxon>
        <taxon>Actinomycetota</taxon>
        <taxon>Actinomycetes</taxon>
        <taxon>Kitasatosporales</taxon>
        <taxon>Streptomycetaceae</taxon>
        <taxon>Streptomyces</taxon>
    </lineage>
</organism>
<evidence type="ECO:0000256" key="4">
    <source>
        <dbReference type="ARBA" id="ARBA00022692"/>
    </source>
</evidence>
<keyword evidence="9" id="KW-1185">Reference proteome</keyword>
<reference evidence="8" key="1">
    <citation type="journal article" date="2014" name="Int. J. Syst. Evol. Microbiol.">
        <title>Complete genome sequence of Corynebacterium casei LMG S-19264T (=DSM 44701T), isolated from a smear-ripened cheese.</title>
        <authorList>
            <consortium name="US DOE Joint Genome Institute (JGI-PGF)"/>
            <person name="Walter F."/>
            <person name="Albersmeier A."/>
            <person name="Kalinowski J."/>
            <person name="Ruckert C."/>
        </authorList>
    </citation>
    <scope>NUCLEOTIDE SEQUENCE</scope>
    <source>
        <strain evidence="8">JCM 4346</strain>
    </source>
</reference>
<dbReference type="AlphaFoldDB" id="A0A918KWN2"/>
<evidence type="ECO:0000256" key="5">
    <source>
        <dbReference type="ARBA" id="ARBA00022989"/>
    </source>
</evidence>
<gene>
    <name evidence="8" type="ORF">GCM10010251_62960</name>
</gene>
<evidence type="ECO:0000256" key="3">
    <source>
        <dbReference type="ARBA" id="ARBA00022475"/>
    </source>
</evidence>
<name>A0A918KWN2_9ACTN</name>
<dbReference type="PANTHER" id="PTHR33884:SF3">
    <property type="entry name" value="UPF0410 PROTEIN YMGE"/>
    <property type="match status" value="1"/>
</dbReference>
<evidence type="ECO:0000256" key="2">
    <source>
        <dbReference type="ARBA" id="ARBA00011006"/>
    </source>
</evidence>
<dbReference type="PANTHER" id="PTHR33884">
    <property type="entry name" value="UPF0410 PROTEIN YMGE"/>
    <property type="match status" value="1"/>
</dbReference>
<dbReference type="Pfam" id="PF04226">
    <property type="entry name" value="Transgly_assoc"/>
    <property type="match status" value="1"/>
</dbReference>
<reference evidence="8" key="2">
    <citation type="submission" date="2020-09" db="EMBL/GenBank/DDBJ databases">
        <authorList>
            <person name="Sun Q."/>
            <person name="Ohkuma M."/>
        </authorList>
    </citation>
    <scope>NUCLEOTIDE SEQUENCE</scope>
    <source>
        <strain evidence="8">JCM 4346</strain>
    </source>
</reference>
<evidence type="ECO:0000313" key="8">
    <source>
        <dbReference type="EMBL" id="GGR37912.1"/>
    </source>
</evidence>
<protein>
    <submittedName>
        <fullName evidence="8">Transglycosylase</fullName>
    </submittedName>
</protein>
<keyword evidence="5 7" id="KW-1133">Transmembrane helix</keyword>
<comment type="caution">
    <text evidence="8">The sequence shown here is derived from an EMBL/GenBank/DDBJ whole genome shotgun (WGS) entry which is preliminary data.</text>
</comment>
<dbReference type="Proteomes" id="UP000658320">
    <property type="component" value="Unassembled WGS sequence"/>
</dbReference>
<sequence>MPGQCGHSAEGQVQDMSIISWIILGLLAGVIAKVLLPGRDPGGFIGTTFIGIAGAFIGGWISARWLDHPITKDFYDGATWAAAIGGSLVLLIVYRIVFGHSRD</sequence>
<comment type="similarity">
    <text evidence="2">Belongs to the UPF0410 family.</text>
</comment>
<dbReference type="EMBL" id="BMSX01000017">
    <property type="protein sequence ID" value="GGR37912.1"/>
    <property type="molecule type" value="Genomic_DNA"/>
</dbReference>
<feature type="transmembrane region" description="Helical" evidence="7">
    <location>
        <begin position="43"/>
        <end position="66"/>
    </location>
</feature>
<accession>A0A918KWN2</accession>
<feature type="transmembrane region" description="Helical" evidence="7">
    <location>
        <begin position="78"/>
        <end position="98"/>
    </location>
</feature>
<proteinExistence type="inferred from homology"/>
<keyword evidence="4 7" id="KW-0812">Transmembrane</keyword>
<evidence type="ECO:0000256" key="1">
    <source>
        <dbReference type="ARBA" id="ARBA00004651"/>
    </source>
</evidence>
<comment type="subcellular location">
    <subcellularLocation>
        <location evidence="1">Cell membrane</location>
        <topology evidence="1">Multi-pass membrane protein</topology>
    </subcellularLocation>
</comment>
<keyword evidence="3" id="KW-1003">Cell membrane</keyword>